<organism evidence="1 2">
    <name type="scientific">Bionectria ochroleuca</name>
    <name type="common">Gliocladium roseum</name>
    <dbReference type="NCBI Taxonomy" id="29856"/>
    <lineage>
        <taxon>Eukaryota</taxon>
        <taxon>Fungi</taxon>
        <taxon>Dikarya</taxon>
        <taxon>Ascomycota</taxon>
        <taxon>Pezizomycotina</taxon>
        <taxon>Sordariomycetes</taxon>
        <taxon>Hypocreomycetidae</taxon>
        <taxon>Hypocreales</taxon>
        <taxon>Bionectriaceae</taxon>
        <taxon>Clonostachys</taxon>
    </lineage>
</organism>
<dbReference type="SUPFAM" id="SSF63829">
    <property type="entry name" value="Calcium-dependent phosphotriesterase"/>
    <property type="match status" value="1"/>
</dbReference>
<name>A0A8H7K1J0_BIOOC</name>
<dbReference type="InterPro" id="IPR052998">
    <property type="entry name" value="Hetero-Diels-Alderase-like"/>
</dbReference>
<proteinExistence type="predicted"/>
<comment type="caution">
    <text evidence="1">The sequence shown here is derived from an EMBL/GenBank/DDBJ whole genome shotgun (WGS) entry which is preliminary data.</text>
</comment>
<accession>A0A8H7K1J0</accession>
<dbReference type="EMBL" id="JADCTT010000020">
    <property type="protein sequence ID" value="KAF9742570.1"/>
    <property type="molecule type" value="Genomic_DNA"/>
</dbReference>
<dbReference type="Proteomes" id="UP000616885">
    <property type="component" value="Unassembled WGS sequence"/>
</dbReference>
<dbReference type="Gene3D" id="2.120.10.30">
    <property type="entry name" value="TolB, C-terminal domain"/>
    <property type="match status" value="1"/>
</dbReference>
<evidence type="ECO:0000313" key="2">
    <source>
        <dbReference type="Proteomes" id="UP000616885"/>
    </source>
</evidence>
<reference evidence="1" key="1">
    <citation type="submission" date="2020-10" db="EMBL/GenBank/DDBJ databases">
        <title>High-Quality Genome Resource of Clonostachys rosea strain S41 by Oxford Nanopore Long-Read Sequencing.</title>
        <authorList>
            <person name="Wang H."/>
        </authorList>
    </citation>
    <scope>NUCLEOTIDE SEQUENCE</scope>
    <source>
        <strain evidence="1">S41</strain>
    </source>
</reference>
<dbReference type="PANTHER" id="PTHR42060:SF1">
    <property type="entry name" value="NHL REPEAT-CONTAINING PROTEIN"/>
    <property type="match status" value="1"/>
</dbReference>
<evidence type="ECO:0000313" key="1">
    <source>
        <dbReference type="EMBL" id="KAF9742570.1"/>
    </source>
</evidence>
<sequence length="296" mass="31252">MSPQAAQQLFEFKGTFIENLHVLPNGNLLLSTFKSPGLLYTLDLKEKEPTPKAISGFGKATAVTGIVPLGGDRFAIGGGVHTSFAFERGTMQVYIVSLDTNEVVSSVPVPDTATINGLAPLPGTTDVVLGADTIDGRIFAINLTTKDVSVLLDHATLKASTLSGYGPPLGINGIRAYKDYVYFTNSGEGTLARFRVEGGSKVDDVEIVARIPKKGLAFDDFIFDSEGNAYIATHPGSIIKVNTDGEVSTIAGDGPDSIFREATSVAMSLDQKSLYVSTGGDFINQTVGGQIIEVQL</sequence>
<gene>
    <name evidence="1" type="ORF">IM811_009223</name>
</gene>
<dbReference type="PANTHER" id="PTHR42060">
    <property type="entry name" value="NHL REPEAT-CONTAINING PROTEIN-RELATED"/>
    <property type="match status" value="1"/>
</dbReference>
<dbReference type="AlphaFoldDB" id="A0A8H7K1J0"/>
<evidence type="ECO:0008006" key="3">
    <source>
        <dbReference type="Google" id="ProtNLM"/>
    </source>
</evidence>
<protein>
    <recommendedName>
        <fullName evidence="3">SMP-30/Gluconolactonase/LRE-like region domain-containing protein</fullName>
    </recommendedName>
</protein>
<dbReference type="InterPro" id="IPR011042">
    <property type="entry name" value="6-blade_b-propeller_TolB-like"/>
</dbReference>